<keyword evidence="1" id="KW-1133">Transmembrane helix</keyword>
<evidence type="ECO:0000313" key="2">
    <source>
        <dbReference type="EMBL" id="PTN10077.1"/>
    </source>
</evidence>
<feature type="transmembrane region" description="Helical" evidence="1">
    <location>
        <begin position="80"/>
        <end position="99"/>
    </location>
</feature>
<keyword evidence="1" id="KW-0812">Transmembrane</keyword>
<keyword evidence="1" id="KW-0472">Membrane</keyword>
<reference evidence="2 3" key="1">
    <citation type="submission" date="2018-04" db="EMBL/GenBank/DDBJ databases">
        <title>Genomic Encyclopedia of Archaeal and Bacterial Type Strains, Phase II (KMG-II): from individual species to whole genera.</title>
        <authorList>
            <person name="Goeker M."/>
        </authorList>
    </citation>
    <scope>NUCLEOTIDE SEQUENCE [LARGE SCALE GENOMIC DNA]</scope>
    <source>
        <strain evidence="2 3">DSM 28823</strain>
    </source>
</reference>
<proteinExistence type="predicted"/>
<sequence>MDRQLFLTLTTSSQWALFLALAAIIFSWIEKKRWMQLAGQALFVVLAIFSFWVMKTDIILVPEATAGVPAPPEAQALRFFLGLTICGGIALIGLVLNGIKSSFAKIPNLILVPFGLMLFFMVYNLQRL</sequence>
<protein>
    <submittedName>
        <fullName evidence="2">Uncharacterized protein</fullName>
    </submittedName>
</protein>
<keyword evidence="3" id="KW-1185">Reference proteome</keyword>
<organism evidence="2 3">
    <name type="scientific">Mangrovibacterium marinum</name>
    <dbReference type="NCBI Taxonomy" id="1639118"/>
    <lineage>
        <taxon>Bacteria</taxon>
        <taxon>Pseudomonadati</taxon>
        <taxon>Bacteroidota</taxon>
        <taxon>Bacteroidia</taxon>
        <taxon>Marinilabiliales</taxon>
        <taxon>Prolixibacteraceae</taxon>
        <taxon>Mangrovibacterium</taxon>
    </lineage>
</organism>
<dbReference type="RefSeq" id="WP_146161410.1">
    <property type="nucleotide sequence ID" value="NZ_OY782574.1"/>
</dbReference>
<dbReference type="AlphaFoldDB" id="A0A2T5C592"/>
<dbReference type="Proteomes" id="UP000243525">
    <property type="component" value="Unassembled WGS sequence"/>
</dbReference>
<dbReference type="OrthoDB" id="1122252at2"/>
<name>A0A2T5C592_9BACT</name>
<feature type="transmembrane region" description="Helical" evidence="1">
    <location>
        <begin position="41"/>
        <end position="60"/>
    </location>
</feature>
<dbReference type="EMBL" id="QAAD01000002">
    <property type="protein sequence ID" value="PTN10077.1"/>
    <property type="molecule type" value="Genomic_DNA"/>
</dbReference>
<evidence type="ECO:0000256" key="1">
    <source>
        <dbReference type="SAM" id="Phobius"/>
    </source>
</evidence>
<comment type="caution">
    <text evidence="2">The sequence shown here is derived from an EMBL/GenBank/DDBJ whole genome shotgun (WGS) entry which is preliminary data.</text>
</comment>
<feature type="transmembrane region" description="Helical" evidence="1">
    <location>
        <begin position="106"/>
        <end position="125"/>
    </location>
</feature>
<gene>
    <name evidence="2" type="ORF">C8N47_10260</name>
</gene>
<accession>A0A2T5C592</accession>
<feature type="transmembrane region" description="Helical" evidence="1">
    <location>
        <begin position="12"/>
        <end position="29"/>
    </location>
</feature>
<evidence type="ECO:0000313" key="3">
    <source>
        <dbReference type="Proteomes" id="UP000243525"/>
    </source>
</evidence>